<dbReference type="OrthoDB" id="8943283at2"/>
<dbReference type="PROSITE" id="PS51257">
    <property type="entry name" value="PROKAR_LIPOPROTEIN"/>
    <property type="match status" value="1"/>
</dbReference>
<gene>
    <name evidence="2" type="ORF">WS67_00265</name>
</gene>
<name>A0A103E7H7_9BURK</name>
<dbReference type="Proteomes" id="UP000062788">
    <property type="component" value="Unassembled WGS sequence"/>
</dbReference>
<reference evidence="2 3" key="1">
    <citation type="submission" date="2015-11" db="EMBL/GenBank/DDBJ databases">
        <title>Expanding the genomic diversity of Burkholderia species for the development of highly accurate diagnostics.</title>
        <authorList>
            <person name="Sahl J."/>
            <person name="Keim P."/>
            <person name="Wagner D."/>
        </authorList>
    </citation>
    <scope>NUCLEOTIDE SEQUENCE [LARGE SCALE GENOMIC DNA]</scope>
    <source>
        <strain evidence="2 3">TSV85</strain>
    </source>
</reference>
<evidence type="ECO:0000313" key="2">
    <source>
        <dbReference type="EMBL" id="KVE29805.1"/>
    </source>
</evidence>
<keyword evidence="2" id="KW-0808">Transferase</keyword>
<evidence type="ECO:0000256" key="1">
    <source>
        <dbReference type="SAM" id="SignalP"/>
    </source>
</evidence>
<sequence>MKWMLIAVLCLSSAGCGLAAAPCRVASAGLKIVPVVGHVAAAPTDACADVIDP</sequence>
<comment type="caution">
    <text evidence="2">The sequence shown here is derived from an EMBL/GenBank/DDBJ whole genome shotgun (WGS) entry which is preliminary data.</text>
</comment>
<dbReference type="InterPro" id="IPR046613">
    <property type="entry name" value="DUF6726"/>
</dbReference>
<organism evidence="2 3">
    <name type="scientific">Burkholderia singularis</name>
    <dbReference type="NCBI Taxonomy" id="1503053"/>
    <lineage>
        <taxon>Bacteria</taxon>
        <taxon>Pseudomonadati</taxon>
        <taxon>Pseudomonadota</taxon>
        <taxon>Betaproteobacteria</taxon>
        <taxon>Burkholderiales</taxon>
        <taxon>Burkholderiaceae</taxon>
        <taxon>Burkholderia</taxon>
        <taxon>pseudomallei group</taxon>
    </lineage>
</organism>
<dbReference type="EMBL" id="LOWA01000011">
    <property type="protein sequence ID" value="KVE29805.1"/>
    <property type="molecule type" value="Genomic_DNA"/>
</dbReference>
<proteinExistence type="predicted"/>
<dbReference type="AlphaFoldDB" id="A0A103E7H7"/>
<keyword evidence="3" id="KW-1185">Reference proteome</keyword>
<dbReference type="Pfam" id="PF20487">
    <property type="entry name" value="DUF6726"/>
    <property type="match status" value="1"/>
</dbReference>
<accession>A0A103E7H7</accession>
<dbReference type="GO" id="GO:0016740">
    <property type="term" value="F:transferase activity"/>
    <property type="evidence" value="ECO:0007669"/>
    <property type="project" value="UniProtKB-KW"/>
</dbReference>
<dbReference type="RefSeq" id="WP_059513272.1">
    <property type="nucleotide sequence ID" value="NZ_CP013448.1"/>
</dbReference>
<protein>
    <submittedName>
        <fullName evidence="2">Phosphoribosylglycinamide formyltransferase</fullName>
    </submittedName>
</protein>
<evidence type="ECO:0000313" key="3">
    <source>
        <dbReference type="Proteomes" id="UP000062788"/>
    </source>
</evidence>
<keyword evidence="1" id="KW-0732">Signal</keyword>
<feature type="chain" id="PRO_5007114489" evidence="1">
    <location>
        <begin position="20"/>
        <end position="53"/>
    </location>
</feature>
<feature type="signal peptide" evidence="1">
    <location>
        <begin position="1"/>
        <end position="19"/>
    </location>
</feature>